<protein>
    <submittedName>
        <fullName evidence="1">Uncharacterized protein</fullName>
    </submittedName>
</protein>
<reference evidence="1" key="1">
    <citation type="submission" date="2014-09" db="EMBL/GenBank/DDBJ databases">
        <authorList>
            <person name="Magalhaes I.L.F."/>
            <person name="Oliveira U."/>
            <person name="Santos F.R."/>
            <person name="Vidigal T.H.D.A."/>
            <person name="Brescovit A.D."/>
            <person name="Santos A.J."/>
        </authorList>
    </citation>
    <scope>NUCLEOTIDE SEQUENCE</scope>
    <source>
        <tissue evidence="1">Shoot tissue taken approximately 20 cm above the soil surface</tissue>
    </source>
</reference>
<proteinExistence type="predicted"/>
<reference evidence="1" key="2">
    <citation type="journal article" date="2015" name="Data Brief">
        <title>Shoot transcriptome of the giant reed, Arundo donax.</title>
        <authorList>
            <person name="Barrero R.A."/>
            <person name="Guerrero F.D."/>
            <person name="Moolhuijzen P."/>
            <person name="Goolsby J.A."/>
            <person name="Tidwell J."/>
            <person name="Bellgard S.E."/>
            <person name="Bellgard M.I."/>
        </authorList>
    </citation>
    <scope>NUCLEOTIDE SEQUENCE</scope>
    <source>
        <tissue evidence="1">Shoot tissue taken approximately 20 cm above the soil surface</tissue>
    </source>
</reference>
<sequence length="68" mass="8058">MDTTMKVQQWWIEHDVNQSLSYCLGASLPREAGETKLQEMPSGCMMTCRQKLLFVLYDKQMKLLFLRR</sequence>
<dbReference type="EMBL" id="GBRH01223111">
    <property type="protein sequence ID" value="JAD74784.1"/>
    <property type="molecule type" value="Transcribed_RNA"/>
</dbReference>
<organism evidence="1">
    <name type="scientific">Arundo donax</name>
    <name type="common">Giant reed</name>
    <name type="synonym">Donax arundinaceus</name>
    <dbReference type="NCBI Taxonomy" id="35708"/>
    <lineage>
        <taxon>Eukaryota</taxon>
        <taxon>Viridiplantae</taxon>
        <taxon>Streptophyta</taxon>
        <taxon>Embryophyta</taxon>
        <taxon>Tracheophyta</taxon>
        <taxon>Spermatophyta</taxon>
        <taxon>Magnoliopsida</taxon>
        <taxon>Liliopsida</taxon>
        <taxon>Poales</taxon>
        <taxon>Poaceae</taxon>
        <taxon>PACMAD clade</taxon>
        <taxon>Arundinoideae</taxon>
        <taxon>Arundineae</taxon>
        <taxon>Arundo</taxon>
    </lineage>
</organism>
<evidence type="ECO:0000313" key="1">
    <source>
        <dbReference type="EMBL" id="JAD74784.1"/>
    </source>
</evidence>
<dbReference type="AlphaFoldDB" id="A0A0A9CEP5"/>
<name>A0A0A9CEP5_ARUDO</name>
<accession>A0A0A9CEP5</accession>